<evidence type="ECO:0000313" key="4">
    <source>
        <dbReference type="Proteomes" id="UP000035762"/>
    </source>
</evidence>
<dbReference type="InterPro" id="IPR009273">
    <property type="entry name" value="DUF930"/>
</dbReference>
<feature type="signal peptide" evidence="2">
    <location>
        <begin position="1"/>
        <end position="20"/>
    </location>
</feature>
<keyword evidence="2" id="KW-0732">Signal</keyword>
<evidence type="ECO:0000256" key="2">
    <source>
        <dbReference type="SAM" id="SignalP"/>
    </source>
</evidence>
<dbReference type="STRING" id="1035.BN961_03398"/>
<dbReference type="EMBL" id="CCAZ020000002">
    <property type="protein sequence ID" value="CEG09966.1"/>
    <property type="molecule type" value="Genomic_DNA"/>
</dbReference>
<dbReference type="Proteomes" id="UP000035762">
    <property type="component" value="Unassembled WGS sequence"/>
</dbReference>
<dbReference type="Pfam" id="PF06059">
    <property type="entry name" value="DUF930"/>
    <property type="match status" value="1"/>
</dbReference>
<evidence type="ECO:0008006" key="5">
    <source>
        <dbReference type="Google" id="ProtNLM"/>
    </source>
</evidence>
<reference evidence="3 4" key="1">
    <citation type="journal article" date="2014" name="Genome Announc.">
        <title>Genome Sequence of Afipia felis Strain 76713, Isolated in Hospital Water Using an Amoeba Co-Culture Procedure.</title>
        <authorList>
            <person name="Benamar S."/>
            <person name="La Scola B."/>
            <person name="Croce O."/>
        </authorList>
    </citation>
    <scope>NUCLEOTIDE SEQUENCE [LARGE SCALE GENOMIC DNA]</scope>
    <source>
        <strain evidence="3 4">76713</strain>
    </source>
</reference>
<name>A0A090MRK3_AFIFE</name>
<keyword evidence="4" id="KW-1185">Reference proteome</keyword>
<feature type="chain" id="PRO_5001859900" description="DUF930 domain-containing protein" evidence="2">
    <location>
        <begin position="21"/>
        <end position="134"/>
    </location>
</feature>
<evidence type="ECO:0000256" key="1">
    <source>
        <dbReference type="SAM" id="MobiDB-lite"/>
    </source>
</evidence>
<evidence type="ECO:0000313" key="3">
    <source>
        <dbReference type="EMBL" id="CEG09966.1"/>
    </source>
</evidence>
<dbReference type="AlphaFoldDB" id="A0A090MRK3"/>
<proteinExistence type="predicted"/>
<organism evidence="3 4">
    <name type="scientific">Afipia felis</name>
    <name type="common">Cat scratch disease bacillus</name>
    <dbReference type="NCBI Taxonomy" id="1035"/>
    <lineage>
        <taxon>Bacteria</taxon>
        <taxon>Pseudomonadati</taxon>
        <taxon>Pseudomonadota</taxon>
        <taxon>Alphaproteobacteria</taxon>
        <taxon>Hyphomicrobiales</taxon>
        <taxon>Nitrobacteraceae</taxon>
        <taxon>Afipia</taxon>
    </lineage>
</organism>
<comment type="caution">
    <text evidence="3">The sequence shown here is derived from an EMBL/GenBank/DDBJ whole genome shotgun (WGS) entry which is preliminary data.</text>
</comment>
<sequence length="134" mass="15005">MRVALKYALLVLAAVPALWAAPAAAVDARFYNSLKRLDPDTRLEQVCDIEAMNRIDRDPTPYHPDRAKSDVLSTPRHVGDTVKGNGGAFRSKGKWYSYSFVCKGSPDHYKVLSFSYKIGGPIPETKWASYGLWR</sequence>
<gene>
    <name evidence="3" type="ORF">BN961_03398</name>
</gene>
<feature type="region of interest" description="Disordered" evidence="1">
    <location>
        <begin position="55"/>
        <end position="78"/>
    </location>
</feature>
<protein>
    <recommendedName>
        <fullName evidence="5">DUF930 domain-containing protein</fullName>
    </recommendedName>
</protein>
<accession>A0A090MRK3</accession>
<feature type="compositionally biased region" description="Basic and acidic residues" evidence="1">
    <location>
        <begin position="55"/>
        <end position="69"/>
    </location>
</feature>